<dbReference type="Proteomes" id="UP000078546">
    <property type="component" value="Unassembled WGS sequence"/>
</dbReference>
<dbReference type="AlphaFoldDB" id="A0A1A8X9H1"/>
<reference evidence="4" key="1">
    <citation type="submission" date="2016-05" db="EMBL/GenBank/DDBJ databases">
        <authorList>
            <person name="Lavstsen T."/>
            <person name="Jespersen J.S."/>
        </authorList>
    </citation>
    <scope>NUCLEOTIDE SEQUENCE [LARGE SCALE GENOMIC DNA]</scope>
</reference>
<evidence type="ECO:0000313" key="5">
    <source>
        <dbReference type="Proteomes" id="UP000078546"/>
    </source>
</evidence>
<keyword evidence="2" id="KW-0812">Transmembrane</keyword>
<dbReference type="Proteomes" id="UP000078560">
    <property type="component" value="Unassembled WGS sequence"/>
</dbReference>
<keyword evidence="2" id="KW-0472">Membrane</keyword>
<dbReference type="Pfam" id="PF05795">
    <property type="entry name" value="Plasmodium_Vir"/>
    <property type="match status" value="1"/>
</dbReference>
<dbReference type="VEuPathDB" id="PlasmoDB:PocGH01_00116700"/>
<keyword evidence="2" id="KW-1133">Transmembrane helix</keyword>
<dbReference type="EMBL" id="FLQU01001271">
    <property type="protein sequence ID" value="SBS92301.1"/>
    <property type="molecule type" value="Genomic_DNA"/>
</dbReference>
<gene>
    <name evidence="4" type="ORF">POVCU1_070590</name>
    <name evidence="3" type="ORF">POVCU2_0073350</name>
</gene>
<evidence type="ECO:0000256" key="1">
    <source>
        <dbReference type="SAM" id="MobiDB-lite"/>
    </source>
</evidence>
<dbReference type="InterPro" id="IPR008780">
    <property type="entry name" value="Plasmodium_Vir"/>
</dbReference>
<evidence type="ECO:0000313" key="6">
    <source>
        <dbReference type="Proteomes" id="UP000078560"/>
    </source>
</evidence>
<dbReference type="EMBL" id="FLQV01002850">
    <property type="protein sequence ID" value="SBT01893.1"/>
    <property type="molecule type" value="Genomic_DNA"/>
</dbReference>
<evidence type="ECO:0000313" key="4">
    <source>
        <dbReference type="EMBL" id="SBT01893.1"/>
    </source>
</evidence>
<evidence type="ECO:0000313" key="3">
    <source>
        <dbReference type="EMBL" id="SBS92301.1"/>
    </source>
</evidence>
<proteinExistence type="predicted"/>
<feature type="region of interest" description="Disordered" evidence="1">
    <location>
        <begin position="239"/>
        <end position="272"/>
    </location>
</feature>
<sequence>MPSISDEQLDVILKGLPSYQIYEELDKGVDNISDFSNVCKDVNSFEGQYKGISKLCAKIAKNFENYTKIKSMITSDDDPETYLTHWIYSAIKKFFITNFKNIPGILPQKLLDVANISYQKSYRSYIITEYSHDFGETKEEKDLFDYFVNYDKFTSNIKNDNNKCDKYCEYITYIKSLNERHRYLDGYDCCFFYNCYDYLKCDEKYDPGKLLSMLKEEAKEPTKHANIAVPPVVNEEQDFSTSYKQERQTSEDSTNLGHTHRDVSTQEIRGNAASSSKVEIPFVPRMIENIDQVSHNNLENLNDDLKKYIFRISASFILIIGLLYLFSLYFKLDRLGTWFSKKIRKKNKFRYTVDDELGDQLTLDDSQYFYINTINGGLRIAYNPHSENYELA</sequence>
<name>A0A1A8X9H1_PLAOA</name>
<evidence type="ECO:0000256" key="2">
    <source>
        <dbReference type="SAM" id="Phobius"/>
    </source>
</evidence>
<protein>
    <submittedName>
        <fullName evidence="4">PIR Superfamily Protein</fullName>
    </submittedName>
</protein>
<feature type="transmembrane region" description="Helical" evidence="2">
    <location>
        <begin position="308"/>
        <end position="332"/>
    </location>
</feature>
<accession>A0A1A8X9H1</accession>
<organism evidence="4 5">
    <name type="scientific">Plasmodium ovale curtisi</name>
    <dbReference type="NCBI Taxonomy" id="864141"/>
    <lineage>
        <taxon>Eukaryota</taxon>
        <taxon>Sar</taxon>
        <taxon>Alveolata</taxon>
        <taxon>Apicomplexa</taxon>
        <taxon>Aconoidasida</taxon>
        <taxon>Haemosporida</taxon>
        <taxon>Plasmodiidae</taxon>
        <taxon>Plasmodium</taxon>
        <taxon>Plasmodium (Plasmodium)</taxon>
    </lineage>
</organism>
<reference evidence="5 6" key="2">
    <citation type="submission" date="2016-05" db="EMBL/GenBank/DDBJ databases">
        <authorList>
            <person name="Naeem Raeece"/>
        </authorList>
    </citation>
    <scope>NUCLEOTIDE SEQUENCE [LARGE SCALE GENOMIC DNA]</scope>
</reference>